<gene>
    <name evidence="1" type="ORF">LEP1GSC188_4115</name>
</gene>
<evidence type="ECO:0000313" key="2">
    <source>
        <dbReference type="Proteomes" id="UP000011770"/>
    </source>
</evidence>
<dbReference type="EMBL" id="AHOR02000005">
    <property type="protein sequence ID" value="EMF84277.1"/>
    <property type="molecule type" value="Genomic_DNA"/>
</dbReference>
<reference evidence="1 2" key="1">
    <citation type="submission" date="2013-01" db="EMBL/GenBank/DDBJ databases">
        <authorList>
            <person name="Harkins D.M."/>
            <person name="Durkin A.S."/>
            <person name="Brinkac L.M."/>
            <person name="Haft D.H."/>
            <person name="Selengut J.D."/>
            <person name="Sanka R."/>
            <person name="DePew J."/>
            <person name="Purushe J."/>
            <person name="Tulsiani S.M."/>
            <person name="Graham G.C."/>
            <person name="Burns M.-A."/>
            <person name="Dohnt M.F."/>
            <person name="Smythe L.D."/>
            <person name="McKay D.B."/>
            <person name="Craig S.B."/>
            <person name="Vinetz J.M."/>
            <person name="Sutton G.G."/>
            <person name="Nierman W.C."/>
            <person name="Fouts D.E."/>
        </authorList>
    </citation>
    <scope>NUCLEOTIDE SEQUENCE [LARGE SCALE GENOMIC DNA]</scope>
    <source>
        <strain evidence="1 2">LT2116</strain>
    </source>
</reference>
<evidence type="ECO:0000313" key="1">
    <source>
        <dbReference type="EMBL" id="EMF84277.1"/>
    </source>
</evidence>
<sequence>MRIGTADLYGLIETFSEIADSVIIGQDWKEDVRIVLFLKMAPEKN</sequence>
<dbReference type="AlphaFoldDB" id="M3FVH9"/>
<proteinExistence type="predicted"/>
<accession>M3FVH9</accession>
<protein>
    <submittedName>
        <fullName evidence="1">Uncharacterized protein</fullName>
    </submittedName>
</protein>
<organism evidence="1 2">
    <name type="scientific">Leptospira weilii serovar Topaz str. LT2116</name>
    <dbReference type="NCBI Taxonomy" id="1088540"/>
    <lineage>
        <taxon>Bacteria</taxon>
        <taxon>Pseudomonadati</taxon>
        <taxon>Spirochaetota</taxon>
        <taxon>Spirochaetia</taxon>
        <taxon>Leptospirales</taxon>
        <taxon>Leptospiraceae</taxon>
        <taxon>Leptospira</taxon>
    </lineage>
</organism>
<name>M3FVH9_9LEPT</name>
<comment type="caution">
    <text evidence="1">The sequence shown here is derived from an EMBL/GenBank/DDBJ whole genome shotgun (WGS) entry which is preliminary data.</text>
</comment>
<dbReference type="Proteomes" id="UP000011770">
    <property type="component" value="Unassembled WGS sequence"/>
</dbReference>